<dbReference type="InterPro" id="IPR000577">
    <property type="entry name" value="Carb_kinase_FGGY"/>
</dbReference>
<keyword evidence="4 5" id="KW-0418">Kinase</keyword>
<dbReference type="PROSITE" id="PS00445">
    <property type="entry name" value="FGGY_KINASES_2"/>
    <property type="match status" value="1"/>
</dbReference>
<dbReference type="RefSeq" id="WP_128560040.1">
    <property type="nucleotide sequence ID" value="NZ_QUAK01000239.1"/>
</dbReference>
<reference evidence="8 9" key="1">
    <citation type="submission" date="2018-08" db="EMBL/GenBank/DDBJ databases">
        <title>Isolation, diversity and antifungal activity of Actinobacteria from wheat.</title>
        <authorList>
            <person name="Han C."/>
        </authorList>
    </citation>
    <scope>NUCLEOTIDE SEQUENCE [LARGE SCALE GENOMIC DNA]</scope>
    <source>
        <strain evidence="8 9">NEAU-YY421</strain>
    </source>
</reference>
<dbReference type="Pfam" id="PF02782">
    <property type="entry name" value="FGGY_C"/>
    <property type="match status" value="1"/>
</dbReference>
<feature type="domain" description="Carbohydrate kinase FGGY C-terminal" evidence="7">
    <location>
        <begin position="259"/>
        <end position="438"/>
    </location>
</feature>
<dbReference type="Gene3D" id="3.30.420.40">
    <property type="match status" value="2"/>
</dbReference>
<dbReference type="InterPro" id="IPR043129">
    <property type="entry name" value="ATPase_NBD"/>
</dbReference>
<dbReference type="InterPro" id="IPR050406">
    <property type="entry name" value="FGGY_Carb_Kinase"/>
</dbReference>
<accession>A0A372LUF9</accession>
<keyword evidence="9" id="KW-1185">Reference proteome</keyword>
<dbReference type="InterPro" id="IPR018485">
    <property type="entry name" value="FGGY_C"/>
</dbReference>
<dbReference type="AlphaFoldDB" id="A0A372LUF9"/>
<evidence type="ECO:0000256" key="4">
    <source>
        <dbReference type="ARBA" id="ARBA00022777"/>
    </source>
</evidence>
<dbReference type="GO" id="GO:0016301">
    <property type="term" value="F:kinase activity"/>
    <property type="evidence" value="ECO:0007669"/>
    <property type="project" value="UniProtKB-KW"/>
</dbReference>
<dbReference type="SUPFAM" id="SSF53067">
    <property type="entry name" value="Actin-like ATPase domain"/>
    <property type="match status" value="2"/>
</dbReference>
<gene>
    <name evidence="8" type="ORF">DY218_34100</name>
</gene>
<proteinExistence type="inferred from homology"/>
<keyword evidence="3 5" id="KW-0808">Transferase</keyword>
<dbReference type="GO" id="GO:0016773">
    <property type="term" value="F:phosphotransferase activity, alcohol group as acceptor"/>
    <property type="evidence" value="ECO:0007669"/>
    <property type="project" value="InterPro"/>
</dbReference>
<dbReference type="OrthoDB" id="9782710at2"/>
<evidence type="ECO:0000259" key="7">
    <source>
        <dbReference type="Pfam" id="PF02782"/>
    </source>
</evidence>
<dbReference type="Proteomes" id="UP000263094">
    <property type="component" value="Unassembled WGS sequence"/>
</dbReference>
<evidence type="ECO:0000256" key="2">
    <source>
        <dbReference type="ARBA" id="ARBA00022629"/>
    </source>
</evidence>
<dbReference type="PANTHER" id="PTHR43095:SF5">
    <property type="entry name" value="XYLULOSE KINASE"/>
    <property type="match status" value="1"/>
</dbReference>
<dbReference type="Pfam" id="PF00370">
    <property type="entry name" value="FGGY_N"/>
    <property type="match status" value="1"/>
</dbReference>
<keyword evidence="2" id="KW-0859">Xylose metabolism</keyword>
<dbReference type="PIRSF" id="PIRSF000538">
    <property type="entry name" value="GlpK"/>
    <property type="match status" value="1"/>
</dbReference>
<sequence>MTLILGIDIGTSSSKGVLTRPDGTLVAQSVREHVTDTPYPGRVEHDAERVWWSDLVALARELTATAAASGERVSAVGISGIGPCLLPAGAAGTPLRPAILYGVDTRAGDQIAAQTARYGQDRIAARCGSVLTSQAIGPKLQWLREREPDVYGATSRWYMASSWLAHRLTGAYVLDHHSASQCTPLYDLHTHTWIEDWCEDIAPGLEWPELVWPADVVGEVTTAAAAETGIPAGTPVVAGTVDAWAEATAVGATRPGDLMLMYGTTMFLVNFTARPVSSTKLWGTTGAFPGTYCLAGGMATSGAVTAWLRELTGADYPTLVVEAAQVPPGAEGLLMLPYFAGERSPLFDPDARGLVHGLTLRHGRGHLYRAALEGTAFGVRHNLAAIIEAGGDPHRLIAVGGGARELWTQIVSDATGKPQQVPRHTVGAAYGDTFLAAVGTGLAQPSDIAAWNPVESVVEPDPSRGALYEELYGHYLDLYLSTRDTAHALAARQHTDAGGR</sequence>
<evidence type="ECO:0000256" key="5">
    <source>
        <dbReference type="RuleBase" id="RU003733"/>
    </source>
</evidence>
<protein>
    <submittedName>
        <fullName evidence="8">Sugar kinase</fullName>
    </submittedName>
</protein>
<dbReference type="PANTHER" id="PTHR43095">
    <property type="entry name" value="SUGAR KINASE"/>
    <property type="match status" value="1"/>
</dbReference>
<dbReference type="InterPro" id="IPR018484">
    <property type="entry name" value="FGGY_N"/>
</dbReference>
<dbReference type="CDD" id="cd07804">
    <property type="entry name" value="ASKHA_NBD_FGGY_RrXK-like"/>
    <property type="match status" value="1"/>
</dbReference>
<evidence type="ECO:0000256" key="1">
    <source>
        <dbReference type="ARBA" id="ARBA00009156"/>
    </source>
</evidence>
<dbReference type="GO" id="GO:0042732">
    <property type="term" value="P:D-xylose metabolic process"/>
    <property type="evidence" value="ECO:0007669"/>
    <property type="project" value="UniProtKB-KW"/>
</dbReference>
<dbReference type="InterPro" id="IPR018483">
    <property type="entry name" value="Carb_kinase_FGGY_CS"/>
</dbReference>
<comment type="caution">
    <text evidence="8">The sequence shown here is derived from an EMBL/GenBank/DDBJ whole genome shotgun (WGS) entry which is preliminary data.</text>
</comment>
<feature type="domain" description="Carbohydrate kinase FGGY N-terminal" evidence="6">
    <location>
        <begin position="3"/>
        <end position="245"/>
    </location>
</feature>
<dbReference type="EMBL" id="QUAK01000239">
    <property type="protein sequence ID" value="RFU82304.1"/>
    <property type="molecule type" value="Genomic_DNA"/>
</dbReference>
<evidence type="ECO:0000313" key="9">
    <source>
        <dbReference type="Proteomes" id="UP000263094"/>
    </source>
</evidence>
<evidence type="ECO:0000313" key="8">
    <source>
        <dbReference type="EMBL" id="RFU82304.1"/>
    </source>
</evidence>
<organism evidence="8 9">
    <name type="scientific">Streptomyces triticagri</name>
    <dbReference type="NCBI Taxonomy" id="2293568"/>
    <lineage>
        <taxon>Bacteria</taxon>
        <taxon>Bacillati</taxon>
        <taxon>Actinomycetota</taxon>
        <taxon>Actinomycetes</taxon>
        <taxon>Kitasatosporales</taxon>
        <taxon>Streptomycetaceae</taxon>
        <taxon>Streptomyces</taxon>
    </lineage>
</organism>
<comment type="similarity">
    <text evidence="1 5">Belongs to the FGGY kinase family.</text>
</comment>
<evidence type="ECO:0000259" key="6">
    <source>
        <dbReference type="Pfam" id="PF00370"/>
    </source>
</evidence>
<keyword evidence="2" id="KW-0119">Carbohydrate metabolism</keyword>
<evidence type="ECO:0000256" key="3">
    <source>
        <dbReference type="ARBA" id="ARBA00022679"/>
    </source>
</evidence>
<name>A0A372LUF9_9ACTN</name>